<organism evidence="8 9">
    <name type="scientific">Tessaracoccus lapidicaptus</name>
    <dbReference type="NCBI Taxonomy" id="1427523"/>
    <lineage>
        <taxon>Bacteria</taxon>
        <taxon>Bacillati</taxon>
        <taxon>Actinomycetota</taxon>
        <taxon>Actinomycetes</taxon>
        <taxon>Propionibacteriales</taxon>
        <taxon>Propionibacteriaceae</taxon>
        <taxon>Tessaracoccus</taxon>
    </lineage>
</organism>
<keyword evidence="5" id="KW-0812">Transmembrane</keyword>
<dbReference type="SUPFAM" id="SSF103473">
    <property type="entry name" value="MFS general substrate transporter"/>
    <property type="match status" value="1"/>
</dbReference>
<dbReference type="InterPro" id="IPR005829">
    <property type="entry name" value="Sugar_transporter_CS"/>
</dbReference>
<evidence type="ECO:0000256" key="1">
    <source>
        <dbReference type="ARBA" id="ARBA00004651"/>
    </source>
</evidence>
<dbReference type="Gene3D" id="1.20.1720.10">
    <property type="entry name" value="Multidrug resistance protein D"/>
    <property type="match status" value="1"/>
</dbReference>
<dbReference type="InterPro" id="IPR020846">
    <property type="entry name" value="MFS_dom"/>
</dbReference>
<keyword evidence="4" id="KW-1003">Cell membrane</keyword>
<evidence type="ECO:0000313" key="9">
    <source>
        <dbReference type="Proteomes" id="UP000093501"/>
    </source>
</evidence>
<evidence type="ECO:0000256" key="6">
    <source>
        <dbReference type="ARBA" id="ARBA00022989"/>
    </source>
</evidence>
<evidence type="ECO:0000256" key="5">
    <source>
        <dbReference type="ARBA" id="ARBA00022692"/>
    </source>
</evidence>
<dbReference type="GO" id="GO:1990961">
    <property type="term" value="P:xenobiotic detoxification by transmembrane export across the plasma membrane"/>
    <property type="evidence" value="ECO:0007669"/>
    <property type="project" value="InterPro"/>
</dbReference>
<dbReference type="PANTHER" id="PTHR23502">
    <property type="entry name" value="MAJOR FACILITATOR SUPERFAMILY"/>
    <property type="match status" value="1"/>
</dbReference>
<dbReference type="RefSeq" id="WP_068751365.1">
    <property type="nucleotide sequence ID" value="NZ_LR214441.1"/>
</dbReference>
<keyword evidence="6" id="KW-1133">Transmembrane helix</keyword>
<dbReference type="InterPro" id="IPR011701">
    <property type="entry name" value="MFS"/>
</dbReference>
<dbReference type="PROSITE" id="PS50850">
    <property type="entry name" value="MFS"/>
    <property type="match status" value="1"/>
</dbReference>
<protein>
    <submittedName>
        <fullName evidence="8">Bcr/CflA family drug resistance efflux transporter</fullName>
    </submittedName>
</protein>
<reference evidence="9" key="1">
    <citation type="submission" date="2016-07" db="EMBL/GenBank/DDBJ databases">
        <authorList>
            <person name="Florea S."/>
            <person name="Webb J.S."/>
            <person name="Jaromczyk J."/>
            <person name="Schardl C.L."/>
        </authorList>
    </citation>
    <scope>NUCLEOTIDE SEQUENCE [LARGE SCALE GENOMIC DNA]</scope>
    <source>
        <strain evidence="9">IPBSL-7</strain>
    </source>
</reference>
<dbReference type="GO" id="GO:0005886">
    <property type="term" value="C:plasma membrane"/>
    <property type="evidence" value="ECO:0007669"/>
    <property type="project" value="UniProtKB-SubCell"/>
</dbReference>
<keyword evidence="9" id="KW-1185">Reference proteome</keyword>
<dbReference type="Proteomes" id="UP000093501">
    <property type="component" value="Unassembled WGS sequence"/>
</dbReference>
<gene>
    <name evidence="8" type="ORF">BCR15_03065</name>
</gene>
<keyword evidence="7" id="KW-0472">Membrane</keyword>
<proteinExistence type="inferred from homology"/>
<evidence type="ECO:0000313" key="8">
    <source>
        <dbReference type="EMBL" id="OCL34683.1"/>
    </source>
</evidence>
<accession>A0A1C0AN13</accession>
<name>A0A1C0AN13_9ACTN</name>
<comment type="caution">
    <text evidence="8">The sequence shown here is derived from an EMBL/GenBank/DDBJ whole genome shotgun (WGS) entry which is preliminary data.</text>
</comment>
<dbReference type="CDD" id="cd17320">
    <property type="entry name" value="MFS_MdfA_MDR_like"/>
    <property type="match status" value="1"/>
</dbReference>
<keyword evidence="3" id="KW-0813">Transport</keyword>
<evidence type="ECO:0000256" key="3">
    <source>
        <dbReference type="ARBA" id="ARBA00022448"/>
    </source>
</evidence>
<dbReference type="PANTHER" id="PTHR23502:SF132">
    <property type="entry name" value="POLYAMINE TRANSPORTER 2-RELATED"/>
    <property type="match status" value="1"/>
</dbReference>
<comment type="subcellular location">
    <subcellularLocation>
        <location evidence="1">Cell membrane</location>
        <topology evidence="1">Multi-pass membrane protein</topology>
    </subcellularLocation>
</comment>
<dbReference type="EMBL" id="MBQD01000020">
    <property type="protein sequence ID" value="OCL34683.1"/>
    <property type="molecule type" value="Genomic_DNA"/>
</dbReference>
<dbReference type="NCBIfam" id="TIGR00710">
    <property type="entry name" value="efflux_Bcr_CflA"/>
    <property type="match status" value="1"/>
</dbReference>
<dbReference type="GO" id="GO:0042910">
    <property type="term" value="F:xenobiotic transmembrane transporter activity"/>
    <property type="evidence" value="ECO:0007669"/>
    <property type="project" value="InterPro"/>
</dbReference>
<comment type="similarity">
    <text evidence="2">Belongs to the major facilitator superfamily. Bcr/CmlA family.</text>
</comment>
<dbReference type="AlphaFoldDB" id="A0A1C0AN13"/>
<dbReference type="InterPro" id="IPR036259">
    <property type="entry name" value="MFS_trans_sf"/>
</dbReference>
<dbReference type="InterPro" id="IPR004812">
    <property type="entry name" value="Efflux_drug-R_Bcr/CmlA"/>
</dbReference>
<dbReference type="PROSITE" id="PS00216">
    <property type="entry name" value="SUGAR_TRANSPORT_1"/>
    <property type="match status" value="1"/>
</dbReference>
<evidence type="ECO:0000256" key="2">
    <source>
        <dbReference type="ARBA" id="ARBA00006236"/>
    </source>
</evidence>
<evidence type="ECO:0000256" key="7">
    <source>
        <dbReference type="ARBA" id="ARBA00023136"/>
    </source>
</evidence>
<evidence type="ECO:0000256" key="4">
    <source>
        <dbReference type="ARBA" id="ARBA00022475"/>
    </source>
</evidence>
<sequence length="407" mass="42497">MASHLGNQFSRRRRIAIIITLGMLTGLGPFTIDLYLPAFPALKADLLLSDAQVQLTLSATTLGFATGQLLVGPLSDRLGRRIPLIACSILHVVSSVLVAVAPTVEFLTAMRLLQGVGAAGGAVVAMAMARDLFSGRPLVVMLSRLALISGLAPIVAPIVGSWMVSFMPWRGVFWGLAAYGTVVIVLIIVMTVETRPPAERTRGGLGPIGRAFRAVFSDRLAVGAILIAAFSFGALFSYVASSSVLLQEVYGLSPSGFGTVFAICSFGVFVGVQLGSRLAQRWGPQWVLVLATSLMVTAGLAVFVVNAADVGYVPLVPALWLLTFGFGLSAPCGQIFLLHNHRQHSGTAASLMGAVTQIVGSTVGPLIGLVPMTSAVPMGTGILVCALLATAALWLVLRPRSVPNLLG</sequence>
<dbReference type="Pfam" id="PF07690">
    <property type="entry name" value="MFS_1"/>
    <property type="match status" value="1"/>
</dbReference>